<feature type="binding site" evidence="4">
    <location>
        <position position="222"/>
    </location>
    <ligand>
        <name>Mg(2+)</name>
        <dbReference type="ChEBI" id="CHEBI:18420"/>
        <label>1</label>
        <note>catalytic</note>
    </ligand>
</feature>
<evidence type="ECO:0000313" key="6">
    <source>
        <dbReference type="Proteomes" id="UP000544090"/>
    </source>
</evidence>
<dbReference type="RefSeq" id="WP_168487057.1">
    <property type="nucleotide sequence ID" value="NZ_JAAZSQ010000012.1"/>
</dbReference>
<sequence>MITAVSPDGTAPDSLDDTALAAWLVRSAGALAARMRTGVTTFEEKTSISDVVTAADHAAEQLVVDTLRRLRPEDSILGEEGSSHEGSSGRTWVIDPVDGTYNFFTGGSYWCSALALKDDGGVRLGAIYHPAEDALWLGGQNLPTTRNGVPAGQAVSAPLAQSCASVYLHHTYLRDDAAAQPYLAAVLGAATYRSWGSASCELAATSAGIFGVWFQQGLPEWDWLPGLALVEAAGGDSAVVDVNGYRWHVAGGRQQVADAVALLSTAPAVA</sequence>
<dbReference type="CDD" id="cd01637">
    <property type="entry name" value="IMPase_like"/>
    <property type="match status" value="1"/>
</dbReference>
<dbReference type="Pfam" id="PF00459">
    <property type="entry name" value="Inositol_P"/>
    <property type="match status" value="1"/>
</dbReference>
<feature type="binding site" evidence="4">
    <location>
        <position position="95"/>
    </location>
    <ligand>
        <name>Mg(2+)</name>
        <dbReference type="ChEBI" id="CHEBI:18420"/>
        <label>1</label>
        <note>catalytic</note>
    </ligand>
</feature>
<dbReference type="PRINTS" id="PR00377">
    <property type="entry name" value="IMPHPHTASES"/>
</dbReference>
<reference evidence="5 6" key="1">
    <citation type="submission" date="2020-04" db="EMBL/GenBank/DDBJ databases">
        <title>Arthrobacter sp. nov.</title>
        <authorList>
            <person name="Liu S."/>
        </authorList>
    </citation>
    <scope>NUCLEOTIDE SEQUENCE [LARGE SCALE GENOMIC DNA]</scope>
    <source>
        <strain evidence="5 6">E918</strain>
    </source>
</reference>
<feature type="binding site" evidence="4">
    <location>
        <position position="79"/>
    </location>
    <ligand>
        <name>Mg(2+)</name>
        <dbReference type="ChEBI" id="CHEBI:18420"/>
        <label>1</label>
        <note>catalytic</note>
    </ligand>
</feature>
<dbReference type="Gene3D" id="3.40.190.80">
    <property type="match status" value="1"/>
</dbReference>
<dbReference type="PANTHER" id="PTHR20854">
    <property type="entry name" value="INOSITOL MONOPHOSPHATASE"/>
    <property type="match status" value="1"/>
</dbReference>
<organism evidence="5 6">
    <name type="scientific">Arthrobacter mobilis</name>
    <dbReference type="NCBI Taxonomy" id="2724944"/>
    <lineage>
        <taxon>Bacteria</taxon>
        <taxon>Bacillati</taxon>
        <taxon>Actinomycetota</taxon>
        <taxon>Actinomycetes</taxon>
        <taxon>Micrococcales</taxon>
        <taxon>Micrococcaceae</taxon>
        <taxon>Arthrobacter</taxon>
    </lineage>
</organism>
<dbReference type="Proteomes" id="UP000544090">
    <property type="component" value="Unassembled WGS sequence"/>
</dbReference>
<dbReference type="AlphaFoldDB" id="A0A7X6K6B8"/>
<keyword evidence="6" id="KW-1185">Reference proteome</keyword>
<keyword evidence="2" id="KW-0378">Hydrolase</keyword>
<gene>
    <name evidence="5" type="ORF">HGG74_13300</name>
</gene>
<dbReference type="GO" id="GO:0006020">
    <property type="term" value="P:inositol metabolic process"/>
    <property type="evidence" value="ECO:0007669"/>
    <property type="project" value="TreeGrafter"/>
</dbReference>
<dbReference type="EMBL" id="JAAZSQ010000012">
    <property type="protein sequence ID" value="NKX55494.1"/>
    <property type="molecule type" value="Genomic_DNA"/>
</dbReference>
<dbReference type="InterPro" id="IPR000760">
    <property type="entry name" value="Inositol_monophosphatase-like"/>
</dbReference>
<dbReference type="GO" id="GO:0046872">
    <property type="term" value="F:metal ion binding"/>
    <property type="evidence" value="ECO:0007669"/>
    <property type="project" value="UniProtKB-KW"/>
</dbReference>
<keyword evidence="1 4" id="KW-0479">Metal-binding</keyword>
<dbReference type="SUPFAM" id="SSF56655">
    <property type="entry name" value="Carbohydrate phosphatase"/>
    <property type="match status" value="1"/>
</dbReference>
<feature type="binding site" evidence="4">
    <location>
        <position position="98"/>
    </location>
    <ligand>
        <name>Mg(2+)</name>
        <dbReference type="ChEBI" id="CHEBI:18420"/>
        <label>1</label>
        <note>catalytic</note>
    </ligand>
</feature>
<evidence type="ECO:0000256" key="4">
    <source>
        <dbReference type="PIRSR" id="PIRSR600760-2"/>
    </source>
</evidence>
<protein>
    <submittedName>
        <fullName evidence="5">Inositol monophosphatase family protein</fullName>
    </submittedName>
</protein>
<dbReference type="PROSITE" id="PS00629">
    <property type="entry name" value="IMP_1"/>
    <property type="match status" value="1"/>
</dbReference>
<name>A0A7X6K6B8_9MICC</name>
<accession>A0A7X6K6B8</accession>
<comment type="cofactor">
    <cofactor evidence="4">
        <name>Mg(2+)</name>
        <dbReference type="ChEBI" id="CHEBI:18420"/>
    </cofactor>
</comment>
<evidence type="ECO:0000313" key="5">
    <source>
        <dbReference type="EMBL" id="NKX55494.1"/>
    </source>
</evidence>
<proteinExistence type="predicted"/>
<evidence type="ECO:0000256" key="1">
    <source>
        <dbReference type="ARBA" id="ARBA00022723"/>
    </source>
</evidence>
<dbReference type="InterPro" id="IPR020583">
    <property type="entry name" value="Inositol_monoP_metal-BS"/>
</dbReference>
<evidence type="ECO:0000256" key="3">
    <source>
        <dbReference type="ARBA" id="ARBA00022842"/>
    </source>
</evidence>
<comment type="caution">
    <text evidence="5">The sequence shown here is derived from an EMBL/GenBank/DDBJ whole genome shotgun (WGS) entry which is preliminary data.</text>
</comment>
<dbReference type="Gene3D" id="3.30.540.10">
    <property type="entry name" value="Fructose-1,6-Bisphosphatase, subunit A, domain 1"/>
    <property type="match status" value="1"/>
</dbReference>
<dbReference type="GO" id="GO:0008934">
    <property type="term" value="F:inositol monophosphate 1-phosphatase activity"/>
    <property type="evidence" value="ECO:0007669"/>
    <property type="project" value="TreeGrafter"/>
</dbReference>
<dbReference type="PANTHER" id="PTHR20854:SF4">
    <property type="entry name" value="INOSITOL-1-MONOPHOSPHATASE-RELATED"/>
    <property type="match status" value="1"/>
</dbReference>
<keyword evidence="3 4" id="KW-0460">Magnesium</keyword>
<evidence type="ECO:0000256" key="2">
    <source>
        <dbReference type="ARBA" id="ARBA00022801"/>
    </source>
</evidence>
<dbReference type="GO" id="GO:0007165">
    <property type="term" value="P:signal transduction"/>
    <property type="evidence" value="ECO:0007669"/>
    <property type="project" value="TreeGrafter"/>
</dbReference>